<evidence type="ECO:0000313" key="2">
    <source>
        <dbReference type="Proteomes" id="UP000030754"/>
    </source>
</evidence>
<dbReference type="OrthoDB" id="433917at2759"/>
<name>U6MDW1_9EIME</name>
<dbReference type="VEuPathDB" id="ToxoDB:ENH_00018030"/>
<keyword evidence="2" id="KW-1185">Reference proteome</keyword>
<proteinExistence type="predicted"/>
<dbReference type="AlphaFoldDB" id="U6MDW1"/>
<accession>U6MDW1</accession>
<protein>
    <submittedName>
        <fullName evidence="1">Uncharacterized protein</fullName>
    </submittedName>
</protein>
<organism evidence="1 2">
    <name type="scientific">Eimeria necatrix</name>
    <dbReference type="NCBI Taxonomy" id="51315"/>
    <lineage>
        <taxon>Eukaryota</taxon>
        <taxon>Sar</taxon>
        <taxon>Alveolata</taxon>
        <taxon>Apicomplexa</taxon>
        <taxon>Conoidasida</taxon>
        <taxon>Coccidia</taxon>
        <taxon>Eucoccidiorida</taxon>
        <taxon>Eimeriorina</taxon>
        <taxon>Eimeriidae</taxon>
        <taxon>Eimeria</taxon>
    </lineage>
</organism>
<sequence>MEEEAAGLEAGEYYGDTATKTAVISMFNRRTASEGCRQLGCMLRSDKIRRNFPSLKSRVEFLGYDAPSEVHLELNNGKKFRLLADGFSLQELHMRIDREQYQLHVEHIKEHAADAVADEDG</sequence>
<reference evidence="1" key="1">
    <citation type="submission" date="2013-10" db="EMBL/GenBank/DDBJ databases">
        <title>Genomic analysis of the causative agents of coccidiosis in chickens.</title>
        <authorList>
            <person name="Reid A.J."/>
            <person name="Blake D."/>
            <person name="Billington K."/>
            <person name="Browne H."/>
            <person name="Dunn M."/>
            <person name="Hung S."/>
            <person name="Kawahara F."/>
            <person name="Miranda-Saavedra D."/>
            <person name="Mourier T."/>
            <person name="Nagra H."/>
            <person name="Otto T.D."/>
            <person name="Rawlings N."/>
            <person name="Sanchez A."/>
            <person name="Sanders M."/>
            <person name="Subramaniam C."/>
            <person name="Tay Y."/>
            <person name="Dear P."/>
            <person name="Doerig C."/>
            <person name="Gruber A."/>
            <person name="Parkinson J."/>
            <person name="Shirley M."/>
            <person name="Wan K.L."/>
            <person name="Berriman M."/>
            <person name="Tomley F."/>
            <person name="Pain A."/>
        </authorList>
    </citation>
    <scope>NUCLEOTIDE SEQUENCE [LARGE SCALE GENOMIC DNA]</scope>
    <source>
        <strain evidence="1">Houghton</strain>
    </source>
</reference>
<reference evidence="1" key="2">
    <citation type="submission" date="2013-10" db="EMBL/GenBank/DDBJ databases">
        <authorList>
            <person name="Aslett M."/>
        </authorList>
    </citation>
    <scope>NUCLEOTIDE SEQUENCE [LARGE SCALE GENOMIC DNA]</scope>
    <source>
        <strain evidence="1">Houghton</strain>
    </source>
</reference>
<dbReference type="GeneID" id="25471977"/>
<gene>
    <name evidence="1" type="ORF">ENH_00018030</name>
</gene>
<evidence type="ECO:0000313" key="1">
    <source>
        <dbReference type="EMBL" id="CDJ62437.1"/>
    </source>
</evidence>
<dbReference type="Gene3D" id="3.40.30.10">
    <property type="entry name" value="Glutaredoxin"/>
    <property type="match status" value="1"/>
</dbReference>
<dbReference type="RefSeq" id="XP_013439799.1">
    <property type="nucleotide sequence ID" value="XM_013584345.1"/>
</dbReference>
<dbReference type="Proteomes" id="UP000030754">
    <property type="component" value="Unassembled WGS sequence"/>
</dbReference>
<dbReference type="EMBL" id="HG722465">
    <property type="protein sequence ID" value="CDJ62437.1"/>
    <property type="molecule type" value="Genomic_DNA"/>
</dbReference>